<feature type="transmembrane region" description="Helical" evidence="7">
    <location>
        <begin position="169"/>
        <end position="187"/>
    </location>
</feature>
<dbReference type="Pfam" id="PF01790">
    <property type="entry name" value="LGT"/>
    <property type="match status" value="1"/>
</dbReference>
<dbReference type="eggNOG" id="COG0682">
    <property type="taxonomic scope" value="Bacteria"/>
</dbReference>
<keyword evidence="9" id="KW-1185">Reference proteome</keyword>
<evidence type="ECO:0000313" key="9">
    <source>
        <dbReference type="Proteomes" id="UP000002216"/>
    </source>
</evidence>
<feature type="transmembrane region" description="Helical" evidence="7">
    <location>
        <begin position="117"/>
        <end position="138"/>
    </location>
</feature>
<keyword evidence="5 7" id="KW-1133">Transmembrane helix</keyword>
<dbReference type="PANTHER" id="PTHR30589:SF0">
    <property type="entry name" value="PHOSPHATIDYLGLYCEROL--PROLIPOPROTEIN DIACYLGLYCERYL TRANSFERASE"/>
    <property type="match status" value="1"/>
</dbReference>
<feature type="binding site" evidence="7">
    <location>
        <position position="136"/>
    </location>
    <ligand>
        <name>a 1,2-diacyl-sn-glycero-3-phospho-(1'-sn-glycerol)</name>
        <dbReference type="ChEBI" id="CHEBI:64716"/>
    </ligand>
</feature>
<dbReference type="PANTHER" id="PTHR30589">
    <property type="entry name" value="PROLIPOPROTEIN DIACYLGLYCERYL TRANSFERASE"/>
    <property type="match status" value="1"/>
</dbReference>
<evidence type="ECO:0000256" key="6">
    <source>
        <dbReference type="ARBA" id="ARBA00023136"/>
    </source>
</evidence>
<evidence type="ECO:0000256" key="3">
    <source>
        <dbReference type="ARBA" id="ARBA00022679"/>
    </source>
</evidence>
<dbReference type="EC" id="2.5.1.145" evidence="7"/>
<protein>
    <recommendedName>
        <fullName evidence="7">Phosphatidylglycerol--prolipoprotein diacylglyceryl transferase</fullName>
        <ecNumber evidence="7">2.5.1.145</ecNumber>
    </recommendedName>
</protein>
<dbReference type="InterPro" id="IPR001640">
    <property type="entry name" value="Lgt"/>
</dbReference>
<keyword evidence="7" id="KW-0997">Cell inner membrane</keyword>
<evidence type="ECO:0000313" key="8">
    <source>
        <dbReference type="EMBL" id="ACU89990.1"/>
    </source>
</evidence>
<comment type="similarity">
    <text evidence="1 7">Belongs to the Lgt family.</text>
</comment>
<dbReference type="Proteomes" id="UP000002216">
    <property type="component" value="Chromosome"/>
</dbReference>
<keyword evidence="8" id="KW-0449">Lipoprotein</keyword>
<dbReference type="HAMAP" id="MF_01147">
    <property type="entry name" value="Lgt"/>
    <property type="match status" value="1"/>
</dbReference>
<dbReference type="GO" id="GO:0042158">
    <property type="term" value="P:lipoprotein biosynthetic process"/>
    <property type="evidence" value="ECO:0007669"/>
    <property type="project" value="UniProtKB-UniRule"/>
</dbReference>
<keyword evidence="6 7" id="KW-0472">Membrane</keyword>
<reference evidence="8 9" key="1">
    <citation type="journal article" date="2009" name="Stand. Genomic Sci.">
        <title>Complete genome sequence of Desulfomicrobium baculatum type strain (X).</title>
        <authorList>
            <person name="Copeland A."/>
            <person name="Spring S."/>
            <person name="Goker M."/>
            <person name="Schneider S."/>
            <person name="Lapidus A."/>
            <person name="Del Rio T.G."/>
            <person name="Tice H."/>
            <person name="Cheng J.F."/>
            <person name="Chen F."/>
            <person name="Nolan M."/>
            <person name="Bruce D."/>
            <person name="Goodwin L."/>
            <person name="Pitluck S."/>
            <person name="Ivanova N."/>
            <person name="Mavrommatis K."/>
            <person name="Ovchinnikova G."/>
            <person name="Pati A."/>
            <person name="Chen A."/>
            <person name="Palaniappan K."/>
            <person name="Land M."/>
            <person name="Hauser L."/>
            <person name="Chang Y.J."/>
            <person name="Jeffries C.C."/>
            <person name="Meincke L."/>
            <person name="Sims D."/>
            <person name="Brettin T."/>
            <person name="Detter J.C."/>
            <person name="Han C."/>
            <person name="Chain P."/>
            <person name="Bristow J."/>
            <person name="Eisen J.A."/>
            <person name="Markowitz V."/>
            <person name="Hugenholtz P."/>
            <person name="Kyrpides N.C."/>
            <person name="Klenk H.P."/>
            <person name="Lucas S."/>
        </authorList>
    </citation>
    <scope>NUCLEOTIDE SEQUENCE [LARGE SCALE GENOMIC DNA]</scope>
    <source>
        <strain evidence="9">DSM 4028 / VKM B-1378 / X</strain>
    </source>
</reference>
<comment type="catalytic activity">
    <reaction evidence="7">
        <text>L-cysteinyl-[prolipoprotein] + a 1,2-diacyl-sn-glycero-3-phospho-(1'-sn-glycerol) = an S-1,2-diacyl-sn-glyceryl-L-cysteinyl-[prolipoprotein] + sn-glycerol 1-phosphate + H(+)</text>
        <dbReference type="Rhea" id="RHEA:56712"/>
        <dbReference type="Rhea" id="RHEA-COMP:14679"/>
        <dbReference type="Rhea" id="RHEA-COMP:14680"/>
        <dbReference type="ChEBI" id="CHEBI:15378"/>
        <dbReference type="ChEBI" id="CHEBI:29950"/>
        <dbReference type="ChEBI" id="CHEBI:57685"/>
        <dbReference type="ChEBI" id="CHEBI:64716"/>
        <dbReference type="ChEBI" id="CHEBI:140658"/>
        <dbReference type="EC" id="2.5.1.145"/>
    </reaction>
</comment>
<keyword evidence="2 7" id="KW-1003">Cell membrane</keyword>
<dbReference type="UniPathway" id="UPA00664"/>
<name>C7LXB9_DESBD</name>
<keyword evidence="3 7" id="KW-0808">Transferase</keyword>
<dbReference type="RefSeq" id="WP_015774081.1">
    <property type="nucleotide sequence ID" value="NC_013173.1"/>
</dbReference>
<dbReference type="OrthoDB" id="871140at2"/>
<dbReference type="HOGENOM" id="CLU_013386_1_0_7"/>
<dbReference type="EMBL" id="CP001629">
    <property type="protein sequence ID" value="ACU89990.1"/>
    <property type="molecule type" value="Genomic_DNA"/>
</dbReference>
<feature type="transmembrane region" description="Helical" evidence="7">
    <location>
        <begin position="199"/>
        <end position="215"/>
    </location>
</feature>
<organism evidence="8 9">
    <name type="scientific">Desulfomicrobium baculatum (strain DSM 4028 / VKM B-1378 / X)</name>
    <name type="common">Desulfovibrio baculatus</name>
    <dbReference type="NCBI Taxonomy" id="525897"/>
    <lineage>
        <taxon>Bacteria</taxon>
        <taxon>Pseudomonadati</taxon>
        <taxon>Thermodesulfobacteriota</taxon>
        <taxon>Desulfovibrionia</taxon>
        <taxon>Desulfovibrionales</taxon>
        <taxon>Desulfomicrobiaceae</taxon>
        <taxon>Desulfomicrobium</taxon>
    </lineage>
</organism>
<comment type="function">
    <text evidence="7">Catalyzes the transfer of the diacylglyceryl group from phosphatidylglycerol to the sulfhydryl group of the N-terminal cysteine of a prolipoprotein, the first step in the formation of mature lipoproteins.</text>
</comment>
<feature type="transmembrane region" description="Helical" evidence="7">
    <location>
        <begin position="227"/>
        <end position="249"/>
    </location>
</feature>
<dbReference type="GO" id="GO:0008961">
    <property type="term" value="F:phosphatidylglycerol-prolipoprotein diacylglyceryl transferase activity"/>
    <property type="evidence" value="ECO:0007669"/>
    <property type="project" value="UniProtKB-UniRule"/>
</dbReference>
<feature type="transmembrane region" description="Helical" evidence="7">
    <location>
        <begin position="20"/>
        <end position="41"/>
    </location>
</feature>
<dbReference type="PROSITE" id="PS01311">
    <property type="entry name" value="LGT"/>
    <property type="match status" value="1"/>
</dbReference>
<evidence type="ECO:0000256" key="5">
    <source>
        <dbReference type="ARBA" id="ARBA00022989"/>
    </source>
</evidence>
<dbReference type="KEGG" id="dba:Dbac_1899"/>
<comment type="subcellular location">
    <subcellularLocation>
        <location evidence="7">Cell inner membrane</location>
        <topology evidence="7">Multi-pass membrane protein</topology>
    </subcellularLocation>
</comment>
<dbReference type="NCBIfam" id="TIGR00544">
    <property type="entry name" value="lgt"/>
    <property type="match status" value="1"/>
</dbReference>
<evidence type="ECO:0000256" key="1">
    <source>
        <dbReference type="ARBA" id="ARBA00007150"/>
    </source>
</evidence>
<proteinExistence type="inferred from homology"/>
<dbReference type="AlphaFoldDB" id="C7LXB9"/>
<gene>
    <name evidence="7" type="primary">lgt</name>
    <name evidence="8" type="ordered locus">Dbac_1899</name>
</gene>
<feature type="transmembrane region" description="Helical" evidence="7">
    <location>
        <begin position="93"/>
        <end position="110"/>
    </location>
</feature>
<comment type="pathway">
    <text evidence="7">Protein modification; lipoprotein biosynthesis (diacylglyceryl transfer).</text>
</comment>
<keyword evidence="4 7" id="KW-0812">Transmembrane</keyword>
<accession>C7LXB9</accession>
<evidence type="ECO:0000256" key="2">
    <source>
        <dbReference type="ARBA" id="ARBA00022475"/>
    </source>
</evidence>
<feature type="transmembrane region" description="Helical" evidence="7">
    <location>
        <begin position="53"/>
        <end position="73"/>
    </location>
</feature>
<dbReference type="GO" id="GO:0005886">
    <property type="term" value="C:plasma membrane"/>
    <property type="evidence" value="ECO:0007669"/>
    <property type="project" value="UniProtKB-SubCell"/>
</dbReference>
<sequence>MFFWNADPIAVSLGPLSIHWYGLFFAAAFIAGLQIMGRMFVREGRDKNDLDSLLGFVVIGALVGARLGHCLLYDPAYYLANPLDILKIWEGGLASHGGVAGILVAVWAFARTRSYPFLWLLDRIAVPAVLGGAFIRIGNFMNSEIVGMPTIVPWAVIFARVDDLPRHPVQLYEAAAYLMIFAVLFSAWRAEGVRSRQGLLAGSFLVLVFAARLVLEFYKMPQAAYEAGFFLTVGQWLSVPCILAGLWLVARAGRGVGRAETKRLG</sequence>
<evidence type="ECO:0000256" key="7">
    <source>
        <dbReference type="HAMAP-Rule" id="MF_01147"/>
    </source>
</evidence>
<evidence type="ECO:0000256" key="4">
    <source>
        <dbReference type="ARBA" id="ARBA00022692"/>
    </source>
</evidence>
<dbReference type="STRING" id="525897.Dbac_1899"/>